<comment type="caution">
    <text evidence="2">The sequence shown here is derived from an EMBL/GenBank/DDBJ whole genome shotgun (WGS) entry which is preliminary data.</text>
</comment>
<dbReference type="InterPro" id="IPR036986">
    <property type="entry name" value="S4_RNA-bd_sf"/>
</dbReference>
<dbReference type="STRING" id="153721.MYP_2831"/>
<name>A0A098LGM8_9BACT</name>
<dbReference type="RefSeq" id="WP_045464369.1">
    <property type="nucleotide sequence ID" value="NZ_BBLT01000005.1"/>
</dbReference>
<evidence type="ECO:0000256" key="1">
    <source>
        <dbReference type="PROSITE-ProRule" id="PRU00182"/>
    </source>
</evidence>
<dbReference type="PROSITE" id="PS50889">
    <property type="entry name" value="S4"/>
    <property type="match status" value="1"/>
</dbReference>
<dbReference type="AlphaFoldDB" id="A0A098LGM8"/>
<evidence type="ECO:0000313" key="3">
    <source>
        <dbReference type="Proteomes" id="UP000030185"/>
    </source>
</evidence>
<dbReference type="Gene3D" id="3.10.290.10">
    <property type="entry name" value="RNA-binding S4 domain"/>
    <property type="match status" value="1"/>
</dbReference>
<proteinExistence type="predicted"/>
<dbReference type="SUPFAM" id="SSF55174">
    <property type="entry name" value="Alpha-L RNA-binding motif"/>
    <property type="match status" value="1"/>
</dbReference>
<keyword evidence="3" id="KW-1185">Reference proteome</keyword>
<evidence type="ECO:0000313" key="2">
    <source>
        <dbReference type="EMBL" id="GAL85602.1"/>
    </source>
</evidence>
<protein>
    <submittedName>
        <fullName evidence="2">Uncharacterized protein</fullName>
    </submittedName>
</protein>
<accession>A0A098LGM8</accession>
<dbReference type="EMBL" id="BBLT01000005">
    <property type="protein sequence ID" value="GAL85602.1"/>
    <property type="molecule type" value="Genomic_DNA"/>
</dbReference>
<keyword evidence="1" id="KW-0694">RNA-binding</keyword>
<dbReference type="Pfam" id="PF13275">
    <property type="entry name" value="S4_2"/>
    <property type="match status" value="1"/>
</dbReference>
<reference evidence="2 3" key="1">
    <citation type="submission" date="2014-09" db="EMBL/GenBank/DDBJ databases">
        <title>Sporocytophaga myxococcoides PG-01 genome sequencing.</title>
        <authorList>
            <person name="Liu L."/>
            <person name="Gao P.J."/>
            <person name="Chen G.J."/>
            <person name="Wang L.S."/>
        </authorList>
    </citation>
    <scope>NUCLEOTIDE SEQUENCE [LARGE SCALE GENOMIC DNA]</scope>
    <source>
        <strain evidence="2 3">PG-01</strain>
    </source>
</reference>
<dbReference type="Proteomes" id="UP000030185">
    <property type="component" value="Unassembled WGS sequence"/>
</dbReference>
<dbReference type="CDD" id="cd00165">
    <property type="entry name" value="S4"/>
    <property type="match status" value="1"/>
</dbReference>
<gene>
    <name evidence="2" type="ORF">MYP_2831</name>
</gene>
<sequence>MIEFELEGYEFIELNKLLKITGLTGTGGEANTFIVDGEVSVNGAVETQKRKKLREGDVVQFQGQEVKITKAY</sequence>
<dbReference type="eggNOG" id="COG2501">
    <property type="taxonomic scope" value="Bacteria"/>
</dbReference>
<organism evidence="2 3">
    <name type="scientific">Sporocytophaga myxococcoides</name>
    <dbReference type="NCBI Taxonomy" id="153721"/>
    <lineage>
        <taxon>Bacteria</taxon>
        <taxon>Pseudomonadati</taxon>
        <taxon>Bacteroidota</taxon>
        <taxon>Cytophagia</taxon>
        <taxon>Cytophagales</taxon>
        <taxon>Cytophagaceae</taxon>
        <taxon>Sporocytophaga</taxon>
    </lineage>
</organism>
<dbReference type="OrthoDB" id="9811532at2"/>
<dbReference type="GO" id="GO:0003723">
    <property type="term" value="F:RNA binding"/>
    <property type="evidence" value="ECO:0007669"/>
    <property type="project" value="UniProtKB-KW"/>
</dbReference>